<protein>
    <submittedName>
        <fullName evidence="2">Uncharacterized protein</fullName>
    </submittedName>
</protein>
<comment type="caution">
    <text evidence="2">The sequence shown here is derived from an EMBL/GenBank/DDBJ whole genome shotgun (WGS) entry which is preliminary data.</text>
</comment>
<feature type="compositionally biased region" description="Polar residues" evidence="1">
    <location>
        <begin position="44"/>
        <end position="55"/>
    </location>
</feature>
<feature type="region of interest" description="Disordered" evidence="1">
    <location>
        <begin position="1"/>
        <end position="55"/>
    </location>
</feature>
<dbReference type="AlphaFoldDB" id="A0AA38C5X5"/>
<keyword evidence="3" id="KW-1185">Reference proteome</keyword>
<dbReference type="Proteomes" id="UP000824469">
    <property type="component" value="Unassembled WGS sequence"/>
</dbReference>
<evidence type="ECO:0000256" key="1">
    <source>
        <dbReference type="SAM" id="MobiDB-lite"/>
    </source>
</evidence>
<proteinExistence type="predicted"/>
<reference evidence="2 3" key="1">
    <citation type="journal article" date="2021" name="Nat. Plants">
        <title>The Taxus genome provides insights into paclitaxel biosynthesis.</title>
        <authorList>
            <person name="Xiong X."/>
            <person name="Gou J."/>
            <person name="Liao Q."/>
            <person name="Li Y."/>
            <person name="Zhou Q."/>
            <person name="Bi G."/>
            <person name="Li C."/>
            <person name="Du R."/>
            <person name="Wang X."/>
            <person name="Sun T."/>
            <person name="Guo L."/>
            <person name="Liang H."/>
            <person name="Lu P."/>
            <person name="Wu Y."/>
            <person name="Zhang Z."/>
            <person name="Ro D.K."/>
            <person name="Shang Y."/>
            <person name="Huang S."/>
            <person name="Yan J."/>
        </authorList>
    </citation>
    <scope>NUCLEOTIDE SEQUENCE [LARGE SCALE GENOMIC DNA]</scope>
    <source>
        <strain evidence="2">Ta-2019</strain>
    </source>
</reference>
<dbReference type="EMBL" id="JAHRHJ020003813">
    <property type="protein sequence ID" value="KAH9290677.1"/>
    <property type="molecule type" value="Genomic_DNA"/>
</dbReference>
<gene>
    <name evidence="2" type="ORF">KI387_034794</name>
</gene>
<feature type="non-terminal residue" evidence="2">
    <location>
        <position position="1"/>
    </location>
</feature>
<feature type="compositionally biased region" description="Acidic residues" evidence="1">
    <location>
        <begin position="9"/>
        <end position="25"/>
    </location>
</feature>
<organism evidence="2 3">
    <name type="scientific">Taxus chinensis</name>
    <name type="common">Chinese yew</name>
    <name type="synonym">Taxus wallichiana var. chinensis</name>
    <dbReference type="NCBI Taxonomy" id="29808"/>
    <lineage>
        <taxon>Eukaryota</taxon>
        <taxon>Viridiplantae</taxon>
        <taxon>Streptophyta</taxon>
        <taxon>Embryophyta</taxon>
        <taxon>Tracheophyta</taxon>
        <taxon>Spermatophyta</taxon>
        <taxon>Pinopsida</taxon>
        <taxon>Pinidae</taxon>
        <taxon>Conifers II</taxon>
        <taxon>Cupressales</taxon>
        <taxon>Taxaceae</taxon>
        <taxon>Taxus</taxon>
    </lineage>
</organism>
<feature type="non-terminal residue" evidence="2">
    <location>
        <position position="55"/>
    </location>
</feature>
<feature type="compositionally biased region" description="Basic and acidic residues" evidence="1">
    <location>
        <begin position="26"/>
        <end position="43"/>
    </location>
</feature>
<evidence type="ECO:0000313" key="3">
    <source>
        <dbReference type="Proteomes" id="UP000824469"/>
    </source>
</evidence>
<evidence type="ECO:0000313" key="2">
    <source>
        <dbReference type="EMBL" id="KAH9290677.1"/>
    </source>
</evidence>
<name>A0AA38C5X5_TAXCH</name>
<accession>A0AA38C5X5</accession>
<sequence length="55" mass="6198">RRKNQFIEVFEESDDEEEDTQGLEDGDGKALDIAGVEHEDENFPQKTISTLSSTP</sequence>